<dbReference type="InterPro" id="IPR043502">
    <property type="entry name" value="DNA/RNA_pol_sf"/>
</dbReference>
<dbReference type="CDD" id="cd01647">
    <property type="entry name" value="RT_LTR"/>
    <property type="match status" value="1"/>
</dbReference>
<feature type="compositionally biased region" description="Low complexity" evidence="1">
    <location>
        <begin position="268"/>
        <end position="280"/>
    </location>
</feature>
<dbReference type="InterPro" id="IPR053134">
    <property type="entry name" value="RNA-dir_DNA_polymerase"/>
</dbReference>
<evidence type="ECO:0000256" key="1">
    <source>
        <dbReference type="SAM" id="MobiDB-lite"/>
    </source>
</evidence>
<organism evidence="5 6">
    <name type="scientific">Solanum verrucosum</name>
    <dbReference type="NCBI Taxonomy" id="315347"/>
    <lineage>
        <taxon>Eukaryota</taxon>
        <taxon>Viridiplantae</taxon>
        <taxon>Streptophyta</taxon>
        <taxon>Embryophyta</taxon>
        <taxon>Tracheophyta</taxon>
        <taxon>Spermatophyta</taxon>
        <taxon>Magnoliopsida</taxon>
        <taxon>eudicotyledons</taxon>
        <taxon>Gunneridae</taxon>
        <taxon>Pentapetalae</taxon>
        <taxon>asterids</taxon>
        <taxon>lamiids</taxon>
        <taxon>Solanales</taxon>
        <taxon>Solanaceae</taxon>
        <taxon>Solanoideae</taxon>
        <taxon>Solaneae</taxon>
        <taxon>Solanum</taxon>
    </lineage>
</organism>
<dbReference type="AlphaFoldDB" id="A0AAF0R087"/>
<sequence>MKDIPKAAFRTRYGHFEFLVMSFGLTNAPAVFVDLMNSIFMPYIDTFVIVFIDDILLYSHLKVAYADHLQAVLQDLREQELYAKFSNFLGLDGYYRRFVEGFSSLSAPLTKLTQKAVKFQWTEACEHSFQELKDMLTLAPVLALPESSEGYAVYCAASSVGLGCVLIQKKLNLRHHRCLKLLKDYNVDILYHPGKANVVADALSQRSMGSLSHLGVEKRELARELHQLASLGVRLLEADDSGVIIQDTAVSSLAVEVKSRRQEDPSLGQSQGSTSTISSI</sequence>
<accession>A0AAF0R087</accession>
<dbReference type="FunFam" id="3.30.70.270:FF:000020">
    <property type="entry name" value="Transposon Tf2-6 polyprotein-like Protein"/>
    <property type="match status" value="1"/>
</dbReference>
<dbReference type="PANTHER" id="PTHR24559">
    <property type="entry name" value="TRANSPOSON TY3-I GAG-POL POLYPROTEIN"/>
    <property type="match status" value="1"/>
</dbReference>
<feature type="domain" description="Reverse transcriptase" evidence="3">
    <location>
        <begin position="11"/>
        <end position="82"/>
    </location>
</feature>
<feature type="domain" description="Reverse transcriptase/retrotransposon-derived protein RNase H-like" evidence="4">
    <location>
        <begin position="121"/>
        <end position="172"/>
    </location>
</feature>
<evidence type="ECO:0000256" key="2">
    <source>
        <dbReference type="SAM" id="Phobius"/>
    </source>
</evidence>
<dbReference type="Pfam" id="PF00078">
    <property type="entry name" value="RVT_1"/>
    <property type="match status" value="1"/>
</dbReference>
<evidence type="ECO:0000259" key="3">
    <source>
        <dbReference type="Pfam" id="PF00078"/>
    </source>
</evidence>
<reference evidence="5" key="1">
    <citation type="submission" date="2023-08" db="EMBL/GenBank/DDBJ databases">
        <title>A de novo genome assembly of Solanum verrucosum Schlechtendal, a Mexican diploid species geographically isolated from the other diploid A-genome species in potato relatives.</title>
        <authorList>
            <person name="Hosaka K."/>
        </authorList>
    </citation>
    <scope>NUCLEOTIDE SEQUENCE</scope>
    <source>
        <tissue evidence="5">Young leaves</tissue>
    </source>
</reference>
<dbReference type="Proteomes" id="UP001234989">
    <property type="component" value="Chromosome 6"/>
</dbReference>
<dbReference type="PANTHER" id="PTHR24559:SF444">
    <property type="entry name" value="REVERSE TRANSCRIPTASE DOMAIN-CONTAINING PROTEIN"/>
    <property type="match status" value="1"/>
</dbReference>
<dbReference type="SUPFAM" id="SSF56672">
    <property type="entry name" value="DNA/RNA polymerases"/>
    <property type="match status" value="1"/>
</dbReference>
<dbReference type="InterPro" id="IPR041577">
    <property type="entry name" value="RT_RNaseH_2"/>
</dbReference>
<feature type="region of interest" description="Disordered" evidence="1">
    <location>
        <begin position="261"/>
        <end position="280"/>
    </location>
</feature>
<gene>
    <name evidence="5" type="ORF">MTR67_027147</name>
</gene>
<protein>
    <recommendedName>
        <fullName evidence="7">Polyprotein</fullName>
    </recommendedName>
</protein>
<proteinExistence type="predicted"/>
<dbReference type="InterPro" id="IPR000477">
    <property type="entry name" value="RT_dom"/>
</dbReference>
<keyword evidence="6" id="KW-1185">Reference proteome</keyword>
<dbReference type="Gene3D" id="3.30.70.270">
    <property type="match status" value="1"/>
</dbReference>
<evidence type="ECO:0000313" key="5">
    <source>
        <dbReference type="EMBL" id="WMV33762.1"/>
    </source>
</evidence>
<keyword evidence="2" id="KW-0472">Membrane</keyword>
<keyword evidence="2" id="KW-1133">Transmembrane helix</keyword>
<evidence type="ECO:0000313" key="6">
    <source>
        <dbReference type="Proteomes" id="UP001234989"/>
    </source>
</evidence>
<evidence type="ECO:0000259" key="4">
    <source>
        <dbReference type="Pfam" id="PF17919"/>
    </source>
</evidence>
<dbReference type="InterPro" id="IPR043128">
    <property type="entry name" value="Rev_trsase/Diguanyl_cyclase"/>
</dbReference>
<feature type="transmembrane region" description="Helical" evidence="2">
    <location>
        <begin position="12"/>
        <end position="33"/>
    </location>
</feature>
<name>A0AAF0R087_SOLVR</name>
<dbReference type="EMBL" id="CP133617">
    <property type="protein sequence ID" value="WMV33762.1"/>
    <property type="molecule type" value="Genomic_DNA"/>
</dbReference>
<dbReference type="Pfam" id="PF17919">
    <property type="entry name" value="RT_RNaseH_2"/>
    <property type="match status" value="1"/>
</dbReference>
<evidence type="ECO:0008006" key="7">
    <source>
        <dbReference type="Google" id="ProtNLM"/>
    </source>
</evidence>
<keyword evidence="2" id="KW-0812">Transmembrane</keyword>
<dbReference type="Gene3D" id="3.10.10.10">
    <property type="entry name" value="HIV Type 1 Reverse Transcriptase, subunit A, domain 1"/>
    <property type="match status" value="1"/>
</dbReference>